<name>A0A0C9TYH7_SPHS4</name>
<dbReference type="AlphaFoldDB" id="A0A0C9TYH7"/>
<dbReference type="EMBL" id="KN837249">
    <property type="protein sequence ID" value="KIJ31022.1"/>
    <property type="molecule type" value="Genomic_DNA"/>
</dbReference>
<accession>A0A0C9TYH7</accession>
<feature type="compositionally biased region" description="Polar residues" evidence="1">
    <location>
        <begin position="380"/>
        <end position="399"/>
    </location>
</feature>
<feature type="compositionally biased region" description="Low complexity" evidence="1">
    <location>
        <begin position="208"/>
        <end position="226"/>
    </location>
</feature>
<protein>
    <submittedName>
        <fullName evidence="2">Uncharacterized protein</fullName>
    </submittedName>
</protein>
<evidence type="ECO:0000313" key="4">
    <source>
        <dbReference type="Proteomes" id="UP000054279"/>
    </source>
</evidence>
<evidence type="ECO:0000256" key="1">
    <source>
        <dbReference type="SAM" id="MobiDB-lite"/>
    </source>
</evidence>
<evidence type="ECO:0000313" key="2">
    <source>
        <dbReference type="EMBL" id="KIJ26884.1"/>
    </source>
</evidence>
<reference evidence="2 4" key="1">
    <citation type="submission" date="2014-06" db="EMBL/GenBank/DDBJ databases">
        <title>Evolutionary Origins and Diversification of the Mycorrhizal Mutualists.</title>
        <authorList>
            <consortium name="DOE Joint Genome Institute"/>
            <consortium name="Mycorrhizal Genomics Consortium"/>
            <person name="Kohler A."/>
            <person name="Kuo A."/>
            <person name="Nagy L.G."/>
            <person name="Floudas D."/>
            <person name="Copeland A."/>
            <person name="Barry K.W."/>
            <person name="Cichocki N."/>
            <person name="Veneault-Fourrey C."/>
            <person name="LaButti K."/>
            <person name="Lindquist E.A."/>
            <person name="Lipzen A."/>
            <person name="Lundell T."/>
            <person name="Morin E."/>
            <person name="Murat C."/>
            <person name="Riley R."/>
            <person name="Ohm R."/>
            <person name="Sun H."/>
            <person name="Tunlid A."/>
            <person name="Henrissat B."/>
            <person name="Grigoriev I.V."/>
            <person name="Hibbett D.S."/>
            <person name="Martin F."/>
        </authorList>
    </citation>
    <scope>NUCLEOTIDE SEQUENCE [LARGE SCALE GENOMIC DNA]</scope>
    <source>
        <strain evidence="2 4">SS14</strain>
    </source>
</reference>
<keyword evidence="4" id="KW-1185">Reference proteome</keyword>
<evidence type="ECO:0000313" key="3">
    <source>
        <dbReference type="EMBL" id="KIJ31022.1"/>
    </source>
</evidence>
<dbReference type="HOGENOM" id="CLU_035844_0_0_1"/>
<gene>
    <name evidence="3" type="ORF">M422DRAFT_267333</name>
    <name evidence="2" type="ORF">M422DRAFT_271978</name>
</gene>
<feature type="compositionally biased region" description="Low complexity" evidence="1">
    <location>
        <begin position="185"/>
        <end position="201"/>
    </location>
</feature>
<sequence length="459" mass="49914">MASTTIFGNFTIIDASVVNSQSNGRLTYALYNTSFYTADLQSAFPVILRCFLPSGATPYPDNTTVFVYGKICAPSSQIFLIEAISMFIYPGDVSDGNYAWVRDQLQSTNFMVFFENSIRWKKTNAPNSGTAVYIIGSLVGRHEGNNLLLINVEDITFNAGSCLDQTANAKQRPVFVPKVHMPSMNSLNNANGQYNNGNKPNGTEEDPISISSGESSDQSKSSSDEIPPVSSGTRARKKGPCSATANNNGVKTDDVESQVSNNVPHSGPQSNAIGSNGSPSPLHISYGGRNTQVPNVAPHQRTIRRATPYVYPALANLMAPPTSNRRFAQLEYSPEERQQMNDSVSPEEARMIDEGITESEHELAEELLRLRAEFSEDSPSENTNIAAQDTLMNENNTAMDESTDTGESTTSTQKKSNSTRGRKRGRPPKKVSSGNGAPTTRRVRGLNSKKGNRESDITN</sequence>
<organism evidence="2 4">
    <name type="scientific">Sphaerobolus stellatus (strain SS14)</name>
    <dbReference type="NCBI Taxonomy" id="990650"/>
    <lineage>
        <taxon>Eukaryota</taxon>
        <taxon>Fungi</taxon>
        <taxon>Dikarya</taxon>
        <taxon>Basidiomycota</taxon>
        <taxon>Agaricomycotina</taxon>
        <taxon>Agaricomycetes</taxon>
        <taxon>Phallomycetidae</taxon>
        <taxon>Geastrales</taxon>
        <taxon>Sphaerobolaceae</taxon>
        <taxon>Sphaerobolus</taxon>
    </lineage>
</organism>
<dbReference type="Proteomes" id="UP000054279">
    <property type="component" value="Unassembled WGS sequence"/>
</dbReference>
<feature type="region of interest" description="Disordered" evidence="1">
    <location>
        <begin position="372"/>
        <end position="459"/>
    </location>
</feature>
<feature type="compositionally biased region" description="Low complexity" evidence="1">
    <location>
        <begin position="405"/>
        <end position="419"/>
    </location>
</feature>
<proteinExistence type="predicted"/>
<feature type="compositionally biased region" description="Basic residues" evidence="1">
    <location>
        <begin position="420"/>
        <end position="429"/>
    </location>
</feature>
<dbReference type="EMBL" id="KN837353">
    <property type="protein sequence ID" value="KIJ26884.1"/>
    <property type="molecule type" value="Genomic_DNA"/>
</dbReference>
<feature type="compositionally biased region" description="Polar residues" evidence="1">
    <location>
        <begin position="257"/>
        <end position="279"/>
    </location>
</feature>
<feature type="region of interest" description="Disordered" evidence="1">
    <location>
        <begin position="181"/>
        <end position="292"/>
    </location>
</feature>